<evidence type="ECO:0000256" key="1">
    <source>
        <dbReference type="SAM" id="MobiDB-lite"/>
    </source>
</evidence>
<reference evidence="2 3" key="1">
    <citation type="submission" date="2018-05" db="EMBL/GenBank/DDBJ databases">
        <title>Evolution of GPA BGCs.</title>
        <authorList>
            <person name="Waglechner N."/>
            <person name="Wright G.D."/>
        </authorList>
    </citation>
    <scope>NUCLEOTIDE SEQUENCE [LARGE SCALE GENOMIC DNA]</scope>
    <source>
        <strain evidence="2 3">A82846</strain>
    </source>
</reference>
<feature type="compositionally biased region" description="Polar residues" evidence="1">
    <location>
        <begin position="180"/>
        <end position="189"/>
    </location>
</feature>
<comment type="caution">
    <text evidence="2">The sequence shown here is derived from an EMBL/GenBank/DDBJ whole genome shotgun (WGS) entry which is preliminary data.</text>
</comment>
<dbReference type="EMBL" id="QHKI01000070">
    <property type="protein sequence ID" value="RSM69667.1"/>
    <property type="molecule type" value="Genomic_DNA"/>
</dbReference>
<sequence>MTAGTDHLISLARPGGRIVCTIWRGEALAAAGDHLGRAIAEATKTPPPEKRPAHLFDRINQPDSYAAWLTERGLSEVDVTVNEHDSGNGVAGDPRIRIPRRTGETPPDTVDAVRELYLASLSDEGVTELDATTLIGSGHRAYSWNGLGFRPAAGVFHPRESHLDPFRAGKACRRQLTRPSLLSSPSMTISMPRRARSRPDTGSRAISVTEGVSALSTMRALNVPRPAPRVPSTAP</sequence>
<proteinExistence type="predicted"/>
<organism evidence="2 3">
    <name type="scientific">Kibdelosporangium aridum</name>
    <dbReference type="NCBI Taxonomy" id="2030"/>
    <lineage>
        <taxon>Bacteria</taxon>
        <taxon>Bacillati</taxon>
        <taxon>Actinomycetota</taxon>
        <taxon>Actinomycetes</taxon>
        <taxon>Pseudonocardiales</taxon>
        <taxon>Pseudonocardiaceae</taxon>
        <taxon>Kibdelosporangium</taxon>
    </lineage>
</organism>
<protein>
    <submittedName>
        <fullName evidence="2">Uncharacterized protein</fullName>
    </submittedName>
</protein>
<feature type="region of interest" description="Disordered" evidence="1">
    <location>
        <begin position="84"/>
        <end position="108"/>
    </location>
</feature>
<evidence type="ECO:0000313" key="3">
    <source>
        <dbReference type="Proteomes" id="UP000287547"/>
    </source>
</evidence>
<feature type="region of interest" description="Disordered" evidence="1">
    <location>
        <begin position="180"/>
        <end position="204"/>
    </location>
</feature>
<evidence type="ECO:0000313" key="2">
    <source>
        <dbReference type="EMBL" id="RSM69667.1"/>
    </source>
</evidence>
<accession>A0A428YNA1</accession>
<dbReference type="AlphaFoldDB" id="A0A428YNA1"/>
<name>A0A428YNA1_KIBAR</name>
<gene>
    <name evidence="2" type="ORF">DMH04_45965</name>
</gene>
<dbReference type="Proteomes" id="UP000287547">
    <property type="component" value="Unassembled WGS sequence"/>
</dbReference>